<dbReference type="Pfam" id="PF12906">
    <property type="entry name" value="RINGv"/>
    <property type="match status" value="1"/>
</dbReference>
<feature type="region of interest" description="Disordered" evidence="10">
    <location>
        <begin position="1"/>
        <end position="30"/>
    </location>
</feature>
<evidence type="ECO:0000256" key="6">
    <source>
        <dbReference type="ARBA" id="ARBA00022833"/>
    </source>
</evidence>
<sequence>MPLQQMFSPNNPSNRSTRKGRNSSVHSGQLDKVYTQDEKEAGGDHGTNLLQRSASFTSTCSNSNAEICRICHSEADAETLLISPCHCIGSLKFVHQKCLQRWIKSSQAKTCELCKYEFQMQSKTKPLTKWEKLDMSPVERRKILCSVMFHIIAITCVTWSLYVLIDRTTEEIASGQLEWTFWTKIVVVAIGFTGGVVFMYVQCKMYIQLCRRWKTYNRVIFIQTCYPESRSPPSPPPPLSTQPPIVMVIGIPPPHSTTDINLPVTVQQVQADLTPAETSSMAPLNSAPETDLPETMTTTTATTDRRSGGQVTIDVEQQSSTASYSNRWGSIKPTG</sequence>
<comment type="caution">
    <text evidence="14">The sequence shown here is derived from an EMBL/GenBank/DDBJ whole genome shotgun (WGS) entry which is preliminary data.</text>
</comment>
<dbReference type="PROSITE" id="PS50089">
    <property type="entry name" value="ZF_RING_2"/>
    <property type="match status" value="1"/>
</dbReference>
<dbReference type="GO" id="GO:0031901">
    <property type="term" value="C:early endosome membrane"/>
    <property type="evidence" value="ECO:0007669"/>
    <property type="project" value="UniProtKB-SubCell"/>
</dbReference>
<evidence type="ECO:0000256" key="3">
    <source>
        <dbReference type="ARBA" id="ARBA00004520"/>
    </source>
</evidence>
<dbReference type="InterPro" id="IPR011016">
    <property type="entry name" value="Znf_RING-CH"/>
</dbReference>
<accession>A0A1W0XBG9</accession>
<feature type="region of interest" description="Disordered" evidence="10">
    <location>
        <begin position="276"/>
        <end position="335"/>
    </location>
</feature>
<dbReference type="GO" id="GO:0005765">
    <property type="term" value="C:lysosomal membrane"/>
    <property type="evidence" value="ECO:0007669"/>
    <property type="project" value="UniProtKB-SubCell"/>
</dbReference>
<dbReference type="PROSITE" id="PS51292">
    <property type="entry name" value="ZF_RING_CH"/>
    <property type="match status" value="1"/>
</dbReference>
<keyword evidence="4" id="KW-0479">Metal-binding</keyword>
<comment type="subcellular location">
    <subcellularLocation>
        <location evidence="2">Cytoplasmic vesicle membrane</location>
        <topology evidence="2">Multi-pass membrane protein</topology>
    </subcellularLocation>
    <subcellularLocation>
        <location evidence="3">Early endosome membrane</location>
        <topology evidence="3">Multi-pass membrane protein</topology>
    </subcellularLocation>
    <subcellularLocation>
        <location evidence="1">Lysosome membrane</location>
        <topology evidence="1">Multi-pass membrane protein</topology>
    </subcellularLocation>
</comment>
<reference evidence="15" key="1">
    <citation type="submission" date="2017-01" db="EMBL/GenBank/DDBJ databases">
        <title>Comparative genomics of anhydrobiosis in the tardigrade Hypsibius dujardini.</title>
        <authorList>
            <person name="Yoshida Y."/>
            <person name="Koutsovoulos G."/>
            <person name="Laetsch D."/>
            <person name="Stevens L."/>
            <person name="Kumar S."/>
            <person name="Horikawa D."/>
            <person name="Ishino K."/>
            <person name="Komine S."/>
            <person name="Tomita M."/>
            <person name="Blaxter M."/>
            <person name="Arakawa K."/>
        </authorList>
    </citation>
    <scope>NUCLEOTIDE SEQUENCE [LARGE SCALE GENOMIC DNA]</scope>
    <source>
        <strain evidence="15">Z151</strain>
    </source>
</reference>
<feature type="compositionally biased region" description="Polar residues" evidence="10">
    <location>
        <begin position="315"/>
        <end position="328"/>
    </location>
</feature>
<evidence type="ECO:0000256" key="2">
    <source>
        <dbReference type="ARBA" id="ARBA00004439"/>
    </source>
</evidence>
<dbReference type="SMART" id="SM00744">
    <property type="entry name" value="RINGv"/>
    <property type="match status" value="1"/>
</dbReference>
<feature type="domain" description="RING-type" evidence="12">
    <location>
        <begin position="68"/>
        <end position="115"/>
    </location>
</feature>
<keyword evidence="5 9" id="KW-0863">Zinc-finger</keyword>
<evidence type="ECO:0000256" key="5">
    <source>
        <dbReference type="ARBA" id="ARBA00022771"/>
    </source>
</evidence>
<evidence type="ECO:0000256" key="11">
    <source>
        <dbReference type="SAM" id="Phobius"/>
    </source>
</evidence>
<feature type="transmembrane region" description="Helical" evidence="11">
    <location>
        <begin position="143"/>
        <end position="165"/>
    </location>
</feature>
<dbReference type="InterPro" id="IPR001841">
    <property type="entry name" value="Znf_RING"/>
</dbReference>
<keyword evidence="11" id="KW-0812">Transmembrane</keyword>
<evidence type="ECO:0000256" key="7">
    <source>
        <dbReference type="ARBA" id="ARBA00022859"/>
    </source>
</evidence>
<dbReference type="Gene3D" id="3.30.40.10">
    <property type="entry name" value="Zinc/RING finger domain, C3HC4 (zinc finger)"/>
    <property type="match status" value="1"/>
</dbReference>
<evidence type="ECO:0000259" key="13">
    <source>
        <dbReference type="PROSITE" id="PS51292"/>
    </source>
</evidence>
<evidence type="ECO:0000313" key="14">
    <source>
        <dbReference type="EMBL" id="OQV24770.1"/>
    </source>
</evidence>
<gene>
    <name evidence="14" type="ORF">BV898_01361</name>
</gene>
<protein>
    <submittedName>
        <fullName evidence="14">E3 ubiquitin-protein ligase MARCH8</fullName>
    </submittedName>
</protein>
<evidence type="ECO:0000256" key="4">
    <source>
        <dbReference type="ARBA" id="ARBA00022723"/>
    </source>
</evidence>
<dbReference type="OrthoDB" id="264354at2759"/>
<dbReference type="AlphaFoldDB" id="A0A1W0XBG9"/>
<keyword evidence="6" id="KW-0862">Zinc</keyword>
<dbReference type="GO" id="GO:0008270">
    <property type="term" value="F:zinc ion binding"/>
    <property type="evidence" value="ECO:0007669"/>
    <property type="project" value="UniProtKB-KW"/>
</dbReference>
<evidence type="ECO:0000313" key="15">
    <source>
        <dbReference type="Proteomes" id="UP000192578"/>
    </source>
</evidence>
<keyword evidence="7" id="KW-0391">Immunity</keyword>
<keyword evidence="8" id="KW-0968">Cytoplasmic vesicle</keyword>
<dbReference type="EMBL" id="MTYJ01000005">
    <property type="protein sequence ID" value="OQV24770.1"/>
    <property type="molecule type" value="Genomic_DNA"/>
</dbReference>
<evidence type="ECO:0000256" key="8">
    <source>
        <dbReference type="ARBA" id="ARBA00023329"/>
    </source>
</evidence>
<keyword evidence="11" id="KW-1133">Transmembrane helix</keyword>
<evidence type="ECO:0000256" key="10">
    <source>
        <dbReference type="SAM" id="MobiDB-lite"/>
    </source>
</evidence>
<evidence type="ECO:0000256" key="9">
    <source>
        <dbReference type="PROSITE-ProRule" id="PRU00175"/>
    </source>
</evidence>
<evidence type="ECO:0000259" key="12">
    <source>
        <dbReference type="PROSITE" id="PS50089"/>
    </source>
</evidence>
<dbReference type="SUPFAM" id="SSF57850">
    <property type="entry name" value="RING/U-box"/>
    <property type="match status" value="1"/>
</dbReference>
<dbReference type="PANTHER" id="PTHR45981">
    <property type="entry name" value="LD02310P"/>
    <property type="match status" value="1"/>
</dbReference>
<dbReference type="Proteomes" id="UP000192578">
    <property type="component" value="Unassembled WGS sequence"/>
</dbReference>
<name>A0A1W0XBG9_HYPEX</name>
<organism evidence="14 15">
    <name type="scientific">Hypsibius exemplaris</name>
    <name type="common">Freshwater tardigrade</name>
    <dbReference type="NCBI Taxonomy" id="2072580"/>
    <lineage>
        <taxon>Eukaryota</taxon>
        <taxon>Metazoa</taxon>
        <taxon>Ecdysozoa</taxon>
        <taxon>Tardigrada</taxon>
        <taxon>Eutardigrada</taxon>
        <taxon>Parachela</taxon>
        <taxon>Hypsibioidea</taxon>
        <taxon>Hypsibiidae</taxon>
        <taxon>Hypsibius</taxon>
    </lineage>
</organism>
<dbReference type="GO" id="GO:0002376">
    <property type="term" value="P:immune system process"/>
    <property type="evidence" value="ECO:0007669"/>
    <property type="project" value="UniProtKB-KW"/>
</dbReference>
<feature type="compositionally biased region" description="Polar residues" evidence="10">
    <location>
        <begin position="1"/>
        <end position="15"/>
    </location>
</feature>
<keyword evidence="11" id="KW-0472">Membrane</keyword>
<proteinExistence type="predicted"/>
<dbReference type="InterPro" id="IPR013083">
    <property type="entry name" value="Znf_RING/FYVE/PHD"/>
</dbReference>
<feature type="domain" description="RING-CH-type" evidence="13">
    <location>
        <begin position="60"/>
        <end position="121"/>
    </location>
</feature>
<keyword evidence="15" id="KW-1185">Reference proteome</keyword>
<evidence type="ECO:0000256" key="1">
    <source>
        <dbReference type="ARBA" id="ARBA00004155"/>
    </source>
</evidence>
<feature type="transmembrane region" description="Helical" evidence="11">
    <location>
        <begin position="185"/>
        <end position="203"/>
    </location>
</feature>